<dbReference type="EMBL" id="UINC01201252">
    <property type="protein sequence ID" value="SVE20506.1"/>
    <property type="molecule type" value="Genomic_DNA"/>
</dbReference>
<protein>
    <recommendedName>
        <fullName evidence="1">site-specific DNA-methyltransferase (adenine-specific)</fullName>
        <ecNumber evidence="1">2.1.1.72</ecNumber>
    </recommendedName>
</protein>
<keyword evidence="2" id="KW-0489">Methyltransferase</keyword>
<dbReference type="PANTHER" id="PTHR33841">
    <property type="entry name" value="DNA METHYLTRANSFERASE YEEA-RELATED"/>
    <property type="match status" value="1"/>
</dbReference>
<accession>A0A383BJY4</accession>
<dbReference type="GO" id="GO:0009007">
    <property type="term" value="F:site-specific DNA-methyltransferase (adenine-specific) activity"/>
    <property type="evidence" value="ECO:0007669"/>
    <property type="project" value="UniProtKB-EC"/>
</dbReference>
<dbReference type="EC" id="2.1.1.72" evidence="1"/>
<evidence type="ECO:0000256" key="1">
    <source>
        <dbReference type="ARBA" id="ARBA00011900"/>
    </source>
</evidence>
<dbReference type="Gene3D" id="3.40.50.150">
    <property type="entry name" value="Vaccinia Virus protein VP39"/>
    <property type="match status" value="1"/>
</dbReference>
<evidence type="ECO:0000256" key="4">
    <source>
        <dbReference type="ARBA" id="ARBA00047942"/>
    </source>
</evidence>
<gene>
    <name evidence="5" type="ORF">METZ01_LOCUS473360</name>
</gene>
<feature type="non-terminal residue" evidence="5">
    <location>
        <position position="1"/>
    </location>
</feature>
<dbReference type="PANTHER" id="PTHR33841:SF1">
    <property type="entry name" value="DNA METHYLTRANSFERASE A"/>
    <property type="match status" value="1"/>
</dbReference>
<sequence>KKGWLHFGETDDYLRELFKADGVGSSTFYSSRLKRLFFEGLAIEGKQNESAYGEVAFLNGGLFEESKFDKAISDLPDEMFEPLLGENGLFYNYNFTVQESTPLEIDVAIDPEMMGTMFEELVGEEQRGEKGAFYTPRIVVSYMCREAIKSVLEERTEVNAESIRKLVDDDDNEGLSIDDARTINSVLAEVKAIDPACGSGAYLLGLLHELVRVHTKLSTTAEDLTESRHKMKLRIISRSIYGVDI</sequence>
<dbReference type="InterPro" id="IPR050953">
    <property type="entry name" value="N4_N6_ade-DNA_methylase"/>
</dbReference>
<dbReference type="PRINTS" id="PR00507">
    <property type="entry name" value="N12N6MTFRASE"/>
</dbReference>
<keyword evidence="3" id="KW-0808">Transferase</keyword>
<proteinExistence type="predicted"/>
<evidence type="ECO:0000313" key="5">
    <source>
        <dbReference type="EMBL" id="SVE20506.1"/>
    </source>
</evidence>
<comment type="catalytic activity">
    <reaction evidence="4">
        <text>a 2'-deoxyadenosine in DNA + S-adenosyl-L-methionine = an N(6)-methyl-2'-deoxyadenosine in DNA + S-adenosyl-L-homocysteine + H(+)</text>
        <dbReference type="Rhea" id="RHEA:15197"/>
        <dbReference type="Rhea" id="RHEA-COMP:12418"/>
        <dbReference type="Rhea" id="RHEA-COMP:12419"/>
        <dbReference type="ChEBI" id="CHEBI:15378"/>
        <dbReference type="ChEBI" id="CHEBI:57856"/>
        <dbReference type="ChEBI" id="CHEBI:59789"/>
        <dbReference type="ChEBI" id="CHEBI:90615"/>
        <dbReference type="ChEBI" id="CHEBI:90616"/>
        <dbReference type="EC" id="2.1.1.72"/>
    </reaction>
</comment>
<dbReference type="AlphaFoldDB" id="A0A383BJY4"/>
<evidence type="ECO:0000256" key="3">
    <source>
        <dbReference type="ARBA" id="ARBA00022679"/>
    </source>
</evidence>
<dbReference type="GO" id="GO:0032259">
    <property type="term" value="P:methylation"/>
    <property type="evidence" value="ECO:0007669"/>
    <property type="project" value="UniProtKB-KW"/>
</dbReference>
<name>A0A383BJY4_9ZZZZ</name>
<organism evidence="5">
    <name type="scientific">marine metagenome</name>
    <dbReference type="NCBI Taxonomy" id="408172"/>
    <lineage>
        <taxon>unclassified sequences</taxon>
        <taxon>metagenomes</taxon>
        <taxon>ecological metagenomes</taxon>
    </lineage>
</organism>
<dbReference type="SUPFAM" id="SSF53335">
    <property type="entry name" value="S-adenosyl-L-methionine-dependent methyltransferases"/>
    <property type="match status" value="1"/>
</dbReference>
<dbReference type="InterPro" id="IPR029063">
    <property type="entry name" value="SAM-dependent_MTases_sf"/>
</dbReference>
<reference evidence="5" key="1">
    <citation type="submission" date="2018-05" db="EMBL/GenBank/DDBJ databases">
        <authorList>
            <person name="Lanie J.A."/>
            <person name="Ng W.-L."/>
            <person name="Kazmierczak K.M."/>
            <person name="Andrzejewski T.M."/>
            <person name="Davidsen T.M."/>
            <person name="Wayne K.J."/>
            <person name="Tettelin H."/>
            <person name="Glass J.I."/>
            <person name="Rusch D."/>
            <person name="Podicherti R."/>
            <person name="Tsui H.-C.T."/>
            <person name="Winkler M.E."/>
        </authorList>
    </citation>
    <scope>NUCLEOTIDE SEQUENCE</scope>
</reference>
<feature type="non-terminal residue" evidence="5">
    <location>
        <position position="245"/>
    </location>
</feature>
<evidence type="ECO:0000256" key="2">
    <source>
        <dbReference type="ARBA" id="ARBA00022603"/>
    </source>
</evidence>